<dbReference type="PANTHER" id="PTHR45339:SF1">
    <property type="entry name" value="HYBRID SIGNAL TRANSDUCTION HISTIDINE KINASE J"/>
    <property type="match status" value="1"/>
</dbReference>
<dbReference type="GO" id="GO:0005524">
    <property type="term" value="F:ATP binding"/>
    <property type="evidence" value="ECO:0007669"/>
    <property type="project" value="UniProtKB-KW"/>
</dbReference>
<evidence type="ECO:0000256" key="9">
    <source>
        <dbReference type="SAM" id="Phobius"/>
    </source>
</evidence>
<evidence type="ECO:0000256" key="4">
    <source>
        <dbReference type="ARBA" id="ARBA00022679"/>
    </source>
</evidence>
<name>A0A0F9K7T3_9ZZZZ</name>
<dbReference type="FunFam" id="1.10.287.130:FF:000002">
    <property type="entry name" value="Two-component osmosensing histidine kinase"/>
    <property type="match status" value="1"/>
</dbReference>
<dbReference type="SMART" id="SM00387">
    <property type="entry name" value="HATPase_c"/>
    <property type="match status" value="1"/>
</dbReference>
<dbReference type="GO" id="GO:0000155">
    <property type="term" value="F:phosphorelay sensor kinase activity"/>
    <property type="evidence" value="ECO:0007669"/>
    <property type="project" value="InterPro"/>
</dbReference>
<evidence type="ECO:0000256" key="3">
    <source>
        <dbReference type="ARBA" id="ARBA00022553"/>
    </source>
</evidence>
<keyword evidence="7" id="KW-0067">ATP-binding</keyword>
<dbReference type="InterPro" id="IPR001789">
    <property type="entry name" value="Sig_transdc_resp-reg_receiver"/>
</dbReference>
<dbReference type="Pfam" id="PF11845">
    <property type="entry name" value="Tll0287-like"/>
    <property type="match status" value="1"/>
</dbReference>
<gene>
    <name evidence="12" type="ORF">LCGC14_1668930</name>
</gene>
<feature type="domain" description="Histidine kinase" evidence="10">
    <location>
        <begin position="274"/>
        <end position="496"/>
    </location>
</feature>
<dbReference type="InterPro" id="IPR021796">
    <property type="entry name" value="Tll0287-like_dom"/>
</dbReference>
<keyword evidence="9" id="KW-0472">Membrane</keyword>
<evidence type="ECO:0000256" key="1">
    <source>
        <dbReference type="ARBA" id="ARBA00000085"/>
    </source>
</evidence>
<dbReference type="Gene3D" id="3.30.565.10">
    <property type="entry name" value="Histidine kinase-like ATPase, C-terminal domain"/>
    <property type="match status" value="1"/>
</dbReference>
<keyword evidence="5" id="KW-0547">Nucleotide-binding</keyword>
<evidence type="ECO:0000256" key="2">
    <source>
        <dbReference type="ARBA" id="ARBA00012438"/>
    </source>
</evidence>
<dbReference type="InterPro" id="IPR011006">
    <property type="entry name" value="CheY-like_superfamily"/>
</dbReference>
<evidence type="ECO:0000256" key="5">
    <source>
        <dbReference type="ARBA" id="ARBA00022741"/>
    </source>
</evidence>
<keyword evidence="3" id="KW-0597">Phosphoprotein</keyword>
<dbReference type="SMART" id="SM00388">
    <property type="entry name" value="HisKA"/>
    <property type="match status" value="1"/>
</dbReference>
<evidence type="ECO:0000259" key="11">
    <source>
        <dbReference type="PROSITE" id="PS50110"/>
    </source>
</evidence>
<dbReference type="EC" id="2.7.13.3" evidence="2"/>
<dbReference type="AlphaFoldDB" id="A0A0F9K7T3"/>
<evidence type="ECO:0000259" key="10">
    <source>
        <dbReference type="PROSITE" id="PS50109"/>
    </source>
</evidence>
<dbReference type="InterPro" id="IPR003594">
    <property type="entry name" value="HATPase_dom"/>
</dbReference>
<comment type="catalytic activity">
    <reaction evidence="1">
        <text>ATP + protein L-histidine = ADP + protein N-phospho-L-histidine.</text>
        <dbReference type="EC" id="2.7.13.3"/>
    </reaction>
</comment>
<feature type="domain" description="Response regulatory" evidence="11">
    <location>
        <begin position="515"/>
        <end position="636"/>
    </location>
</feature>
<dbReference type="Pfam" id="PF00072">
    <property type="entry name" value="Response_reg"/>
    <property type="match status" value="2"/>
</dbReference>
<accession>A0A0F9K7T3</accession>
<dbReference type="SMART" id="SM00448">
    <property type="entry name" value="REC"/>
    <property type="match status" value="2"/>
</dbReference>
<keyword evidence="8" id="KW-0902">Two-component regulatory system</keyword>
<dbReference type="CDD" id="cd16922">
    <property type="entry name" value="HATPase_EvgS-ArcB-TorS-like"/>
    <property type="match status" value="1"/>
</dbReference>
<dbReference type="InterPro" id="IPR036097">
    <property type="entry name" value="HisK_dim/P_sf"/>
</dbReference>
<feature type="transmembrane region" description="Helical" evidence="9">
    <location>
        <begin position="20"/>
        <end position="39"/>
    </location>
</feature>
<dbReference type="FunFam" id="3.30.565.10:FF:000010">
    <property type="entry name" value="Sensor histidine kinase RcsC"/>
    <property type="match status" value="1"/>
</dbReference>
<dbReference type="EMBL" id="LAZR01014291">
    <property type="protein sequence ID" value="KKM18118.1"/>
    <property type="molecule type" value="Genomic_DNA"/>
</dbReference>
<organism evidence="12">
    <name type="scientific">marine sediment metagenome</name>
    <dbReference type="NCBI Taxonomy" id="412755"/>
    <lineage>
        <taxon>unclassified sequences</taxon>
        <taxon>metagenomes</taxon>
        <taxon>ecological metagenomes</taxon>
    </lineage>
</organism>
<keyword evidence="4" id="KW-0808">Transferase</keyword>
<dbReference type="PANTHER" id="PTHR45339">
    <property type="entry name" value="HYBRID SIGNAL TRANSDUCTION HISTIDINE KINASE J"/>
    <property type="match status" value="1"/>
</dbReference>
<dbReference type="SUPFAM" id="SSF47384">
    <property type="entry name" value="Homodimeric domain of signal transducing histidine kinase"/>
    <property type="match status" value="1"/>
</dbReference>
<keyword evidence="9" id="KW-1133">Transmembrane helix</keyword>
<dbReference type="InterPro" id="IPR004358">
    <property type="entry name" value="Sig_transdc_His_kin-like_C"/>
</dbReference>
<feature type="transmembrane region" description="Helical" evidence="9">
    <location>
        <begin position="221"/>
        <end position="240"/>
    </location>
</feature>
<dbReference type="InterPro" id="IPR036890">
    <property type="entry name" value="HATPase_C_sf"/>
</dbReference>
<dbReference type="Gene3D" id="1.10.287.130">
    <property type="match status" value="1"/>
</dbReference>
<dbReference type="PRINTS" id="PR00344">
    <property type="entry name" value="BCTRLSENSOR"/>
</dbReference>
<dbReference type="Pfam" id="PF02518">
    <property type="entry name" value="HATPase_c"/>
    <property type="match status" value="1"/>
</dbReference>
<dbReference type="SUPFAM" id="SSF55874">
    <property type="entry name" value="ATPase domain of HSP90 chaperone/DNA topoisomerase II/histidine kinase"/>
    <property type="match status" value="1"/>
</dbReference>
<reference evidence="12" key="1">
    <citation type="journal article" date="2015" name="Nature">
        <title>Complex archaea that bridge the gap between prokaryotes and eukaryotes.</title>
        <authorList>
            <person name="Spang A."/>
            <person name="Saw J.H."/>
            <person name="Jorgensen S.L."/>
            <person name="Zaremba-Niedzwiedzka K."/>
            <person name="Martijn J."/>
            <person name="Lind A.E."/>
            <person name="van Eijk R."/>
            <person name="Schleper C."/>
            <person name="Guy L."/>
            <person name="Ettema T.J."/>
        </authorList>
    </citation>
    <scope>NUCLEOTIDE SEQUENCE</scope>
</reference>
<feature type="domain" description="Response regulatory" evidence="11">
    <location>
        <begin position="664"/>
        <end position="780"/>
    </location>
</feature>
<dbReference type="SUPFAM" id="SSF52172">
    <property type="entry name" value="CheY-like"/>
    <property type="match status" value="2"/>
</dbReference>
<evidence type="ECO:0000256" key="8">
    <source>
        <dbReference type="ARBA" id="ARBA00023012"/>
    </source>
</evidence>
<dbReference type="CDD" id="cd17546">
    <property type="entry name" value="REC_hyHK_CKI1_RcsC-like"/>
    <property type="match status" value="2"/>
</dbReference>
<evidence type="ECO:0000256" key="6">
    <source>
        <dbReference type="ARBA" id="ARBA00022777"/>
    </source>
</evidence>
<comment type="caution">
    <text evidence="12">The sequence shown here is derived from an EMBL/GenBank/DDBJ whole genome shotgun (WGS) entry which is preliminary data.</text>
</comment>
<dbReference type="PROSITE" id="PS50110">
    <property type="entry name" value="RESPONSE_REGULATORY"/>
    <property type="match status" value="2"/>
</dbReference>
<keyword evidence="9" id="KW-0812">Transmembrane</keyword>
<dbReference type="PROSITE" id="PS50109">
    <property type="entry name" value="HIS_KIN"/>
    <property type="match status" value="1"/>
</dbReference>
<dbReference type="Gene3D" id="3.40.50.2300">
    <property type="match status" value="2"/>
</dbReference>
<sequence length="784" mass="87219">MVRIGNPFVWFTSLLYRRTIIVLILMFVAALALTVFYTARLQRDLVNATALDEAARLSQTLAEFRTVYTSEVVDRAAGEGIVVAHDYVTKKGAIPLPATLTMLLGERINDAGSGASVRLFSDFPFPWRTDGGPRDDFERRAIQQLRQNPDQPFFRFEESTGRRMLRYATADLMRPACVHCHNNHPDSPFTEWKTGDVRGVLEVSLPLDIPLALTKGGLQGLVTLLMILGMMGLSALVVVVRRFRRSSSELSEKVKERTVQLETANRAKGEFLANMSHEIRTPMNVIMGMTHLALRTELSPKQHDYLNKIKTSANSLLGIINDILDFSKIEAGKLKMESVDFDLDEVMNNLAPSVIMKSQEKENLEVLFDIARNVPCFLLGDPLRLSQILVNLADNAVKFTEEGEIVISARLVKEEKDQVTLEFSVSDTGIGLTRVQIDNLFEVFTQADTSITRKYGGTGLGLTICKSLVEMMGGEIRVEGEPGRGSTFIFTAVFERSEKKEKKVLEPSPDLRGMRVLVVDDNATSREILAGMLESFSFEVSLAASGEEGLTELENASKAHPHQLVLMDWKMPGMNGIEASRRIKNHPGLAKIPKIIMVTAYVREEIMRQADQVGLEGFLVKPVSPSVLFDTCMQTFSREAPESVTPTAPEDRTDQGLQDIRGARILVVEDNKFNQQVAQELLEGIGLMVTIANNGDEAVRAVKEKDFEAVLMDVQMPVMDGYQATSEIRKDERLKGLPIIAMTAHAMTGDREKCLKAGMNDYVAKPIDSEELFSTLVKWIKPGE</sequence>
<dbReference type="Pfam" id="PF00512">
    <property type="entry name" value="HisKA"/>
    <property type="match status" value="1"/>
</dbReference>
<dbReference type="InterPro" id="IPR003661">
    <property type="entry name" value="HisK_dim/P_dom"/>
</dbReference>
<proteinExistence type="predicted"/>
<protein>
    <recommendedName>
        <fullName evidence="2">histidine kinase</fullName>
        <ecNumber evidence="2">2.7.13.3</ecNumber>
    </recommendedName>
</protein>
<evidence type="ECO:0000256" key="7">
    <source>
        <dbReference type="ARBA" id="ARBA00022840"/>
    </source>
</evidence>
<evidence type="ECO:0000313" key="12">
    <source>
        <dbReference type="EMBL" id="KKM18118.1"/>
    </source>
</evidence>
<keyword evidence="6" id="KW-0418">Kinase</keyword>
<dbReference type="CDD" id="cd00082">
    <property type="entry name" value="HisKA"/>
    <property type="match status" value="1"/>
</dbReference>
<dbReference type="InterPro" id="IPR005467">
    <property type="entry name" value="His_kinase_dom"/>
</dbReference>